<dbReference type="KEGG" id="pfj:MYCFIDRAFT_176684"/>
<dbReference type="OrthoDB" id="1740265at2759"/>
<dbReference type="InterPro" id="IPR045857">
    <property type="entry name" value="O16G_dom_2"/>
</dbReference>
<dbReference type="GO" id="GO:0004574">
    <property type="term" value="F:oligo-1,6-glucosidase activity"/>
    <property type="evidence" value="ECO:0007669"/>
    <property type="project" value="TreeGrafter"/>
</dbReference>
<reference evidence="4 5" key="1">
    <citation type="journal article" date="2012" name="PLoS Pathog.">
        <title>Diverse lifestyles and strategies of plant pathogenesis encoded in the genomes of eighteen Dothideomycetes fungi.</title>
        <authorList>
            <person name="Ohm R.A."/>
            <person name="Feau N."/>
            <person name="Henrissat B."/>
            <person name="Schoch C.L."/>
            <person name="Horwitz B.A."/>
            <person name="Barry K.W."/>
            <person name="Condon B.J."/>
            <person name="Copeland A.C."/>
            <person name="Dhillon B."/>
            <person name="Glaser F."/>
            <person name="Hesse C.N."/>
            <person name="Kosti I."/>
            <person name="LaButti K."/>
            <person name="Lindquist E.A."/>
            <person name="Lucas S."/>
            <person name="Salamov A.A."/>
            <person name="Bradshaw R.E."/>
            <person name="Ciuffetti L."/>
            <person name="Hamelin R.C."/>
            <person name="Kema G.H.J."/>
            <person name="Lawrence C."/>
            <person name="Scott J.A."/>
            <person name="Spatafora J.W."/>
            <person name="Turgeon B.G."/>
            <person name="de Wit P.J.G.M."/>
            <person name="Zhong S."/>
            <person name="Goodwin S.B."/>
            <person name="Grigoriev I.V."/>
        </authorList>
    </citation>
    <scope>NUCLEOTIDE SEQUENCE [LARGE SCALE GENOMIC DNA]</scope>
    <source>
        <strain evidence="4 5">CIRAD86</strain>
    </source>
</reference>
<keyword evidence="5" id="KW-1185">Reference proteome</keyword>
<dbReference type="VEuPathDB" id="FungiDB:MYCFIDRAFT_176684"/>
<dbReference type="HOGENOM" id="CLU_1205223_0_0_1"/>
<dbReference type="STRING" id="383855.M3A9U7"/>
<dbReference type="Pfam" id="PF00128">
    <property type="entry name" value="Alpha-amylase"/>
    <property type="match status" value="1"/>
</dbReference>
<dbReference type="GO" id="GO:0004575">
    <property type="term" value="F:sucrose alpha-glucosidase activity"/>
    <property type="evidence" value="ECO:0007669"/>
    <property type="project" value="TreeGrafter"/>
</dbReference>
<dbReference type="InterPro" id="IPR006047">
    <property type="entry name" value="GH13_cat_dom"/>
</dbReference>
<dbReference type="eggNOG" id="KOG0471">
    <property type="taxonomic scope" value="Eukaryota"/>
</dbReference>
<organism evidence="4 5">
    <name type="scientific">Pseudocercospora fijiensis (strain CIRAD86)</name>
    <name type="common">Black leaf streak disease fungus</name>
    <name type="synonym">Mycosphaerella fijiensis</name>
    <dbReference type="NCBI Taxonomy" id="383855"/>
    <lineage>
        <taxon>Eukaryota</taxon>
        <taxon>Fungi</taxon>
        <taxon>Dikarya</taxon>
        <taxon>Ascomycota</taxon>
        <taxon>Pezizomycotina</taxon>
        <taxon>Dothideomycetes</taxon>
        <taxon>Dothideomycetidae</taxon>
        <taxon>Mycosphaerellales</taxon>
        <taxon>Mycosphaerellaceae</taxon>
        <taxon>Pseudocercospora</taxon>
    </lineage>
</organism>
<dbReference type="PANTHER" id="PTHR10357:SF179">
    <property type="entry name" value="NEUTRAL AND BASIC AMINO ACID TRANSPORT PROTEIN RBAT"/>
    <property type="match status" value="1"/>
</dbReference>
<dbReference type="GO" id="GO:0000025">
    <property type="term" value="P:maltose catabolic process"/>
    <property type="evidence" value="ECO:0007669"/>
    <property type="project" value="TreeGrafter"/>
</dbReference>
<keyword evidence="2" id="KW-0462">Maltose metabolism</keyword>
<dbReference type="PANTHER" id="PTHR10357">
    <property type="entry name" value="ALPHA-AMYLASE FAMILY MEMBER"/>
    <property type="match status" value="1"/>
</dbReference>
<keyword evidence="4" id="KW-0378">Hydrolase</keyword>
<evidence type="ECO:0000259" key="3">
    <source>
        <dbReference type="Pfam" id="PF00128"/>
    </source>
</evidence>
<feature type="domain" description="Glycosyl hydrolase family 13 catalytic" evidence="3">
    <location>
        <begin position="15"/>
        <end position="170"/>
    </location>
</feature>
<dbReference type="GO" id="GO:0005987">
    <property type="term" value="P:sucrose catabolic process"/>
    <property type="evidence" value="ECO:0007669"/>
    <property type="project" value="TreeGrafter"/>
</dbReference>
<dbReference type="GeneID" id="19333609"/>
<dbReference type="GO" id="GO:0004556">
    <property type="term" value="F:alpha-amylase activity"/>
    <property type="evidence" value="ECO:0007669"/>
    <property type="project" value="TreeGrafter"/>
</dbReference>
<dbReference type="GO" id="GO:0033934">
    <property type="term" value="F:glucan 1,4-alpha-maltotriohydrolase activity"/>
    <property type="evidence" value="ECO:0007669"/>
    <property type="project" value="TreeGrafter"/>
</dbReference>
<dbReference type="EMBL" id="KB446560">
    <property type="protein sequence ID" value="EME81406.1"/>
    <property type="molecule type" value="Genomic_DNA"/>
</dbReference>
<dbReference type="RefSeq" id="XP_007928601.1">
    <property type="nucleotide sequence ID" value="XM_007930410.1"/>
</dbReference>
<dbReference type="AlphaFoldDB" id="M3A9U7"/>
<protein>
    <submittedName>
        <fullName evidence="4">Glycoside hydrolase family 13 protein</fullName>
    </submittedName>
</protein>
<evidence type="ECO:0000313" key="5">
    <source>
        <dbReference type="Proteomes" id="UP000016932"/>
    </source>
</evidence>
<dbReference type="Gene3D" id="3.20.20.80">
    <property type="entry name" value="Glycosidases"/>
    <property type="match status" value="1"/>
</dbReference>
<proteinExistence type="inferred from homology"/>
<evidence type="ECO:0000313" key="4">
    <source>
        <dbReference type="EMBL" id="EME81406.1"/>
    </source>
</evidence>
<dbReference type="InterPro" id="IPR017853">
    <property type="entry name" value="GH"/>
</dbReference>
<name>M3A9U7_PSEFD</name>
<comment type="similarity">
    <text evidence="1">Belongs to the glycosyl hydrolase 13 family.</text>
</comment>
<accession>M3A9U7</accession>
<gene>
    <name evidence="4" type="ORF">MYCFIDRAFT_176684</name>
</gene>
<sequence length="230" mass="26292">MIASNEAVNAHHCAGHTQEYYLHLFCPEQQDLNWVSIVVPSIPRLANRSPSQDNEETRQAIYENAMTFWLEKGCDSFRVDTVNMYSKDSAFPDAPITDPKAEWQEAGLVYCNGPRMNEYRMEMNSILSRYDAMTVGECPFTPDPERVLGYVSASKKRLNMVFQFDLVDVGQVYWVLFIGHSRAQKSRNLTHGLVEGRFTSASTLSHVNVPLHSKSHYPRLRANRTTFQAH</sequence>
<dbReference type="Proteomes" id="UP000016932">
    <property type="component" value="Unassembled WGS sequence"/>
</dbReference>
<dbReference type="Gene3D" id="3.90.400.10">
    <property type="entry name" value="Oligo-1,6-glucosidase, Domain 2"/>
    <property type="match status" value="1"/>
</dbReference>
<evidence type="ECO:0000256" key="1">
    <source>
        <dbReference type="ARBA" id="ARBA00008061"/>
    </source>
</evidence>
<dbReference type="SUPFAM" id="SSF51445">
    <property type="entry name" value="(Trans)glycosidases"/>
    <property type="match status" value="1"/>
</dbReference>
<evidence type="ECO:0000256" key="2">
    <source>
        <dbReference type="ARBA" id="ARBA00026248"/>
    </source>
</evidence>